<dbReference type="AlphaFoldDB" id="A0A1T4RRQ7"/>
<keyword evidence="1" id="KW-0472">Membrane</keyword>
<feature type="transmembrane region" description="Helical" evidence="1">
    <location>
        <begin position="250"/>
        <end position="271"/>
    </location>
</feature>
<evidence type="ECO:0000256" key="1">
    <source>
        <dbReference type="SAM" id="Phobius"/>
    </source>
</evidence>
<feature type="transmembrane region" description="Helical" evidence="1">
    <location>
        <begin position="225"/>
        <end position="244"/>
    </location>
</feature>
<dbReference type="Proteomes" id="UP000190135">
    <property type="component" value="Unassembled WGS sequence"/>
</dbReference>
<reference evidence="3 4" key="1">
    <citation type="submission" date="2017-02" db="EMBL/GenBank/DDBJ databases">
        <authorList>
            <person name="Peterson S.W."/>
        </authorList>
    </citation>
    <scope>NUCLEOTIDE SEQUENCE [LARGE SCALE GENOMIC DNA]</scope>
    <source>
        <strain evidence="3 4">USBA 369</strain>
    </source>
</reference>
<dbReference type="InterPro" id="IPR037185">
    <property type="entry name" value="EmrE-like"/>
</dbReference>
<feature type="domain" description="EamA" evidence="2">
    <location>
        <begin position="135"/>
        <end position="266"/>
    </location>
</feature>
<dbReference type="Pfam" id="PF00892">
    <property type="entry name" value="EamA"/>
    <property type="match status" value="2"/>
</dbReference>
<keyword evidence="1" id="KW-0812">Transmembrane</keyword>
<keyword evidence="4" id="KW-1185">Reference proteome</keyword>
<dbReference type="SUPFAM" id="SSF103481">
    <property type="entry name" value="Multidrug resistance efflux transporter EmrE"/>
    <property type="match status" value="2"/>
</dbReference>
<feature type="transmembrane region" description="Helical" evidence="1">
    <location>
        <begin position="104"/>
        <end position="122"/>
    </location>
</feature>
<accession>A0A1T4RRQ7</accession>
<feature type="transmembrane region" description="Helical" evidence="1">
    <location>
        <begin position="134"/>
        <end position="153"/>
    </location>
</feature>
<gene>
    <name evidence="3" type="ORF">SAMN05428963_107183</name>
</gene>
<proteinExistence type="predicted"/>
<feature type="domain" description="EamA" evidence="2">
    <location>
        <begin position="2"/>
        <end position="121"/>
    </location>
</feature>
<feature type="transmembrane region" description="Helical" evidence="1">
    <location>
        <begin position="81"/>
        <end position="97"/>
    </location>
</feature>
<feature type="transmembrane region" description="Helical" evidence="1">
    <location>
        <begin position="51"/>
        <end position="69"/>
    </location>
</feature>
<feature type="transmembrane region" description="Helical" evidence="1">
    <location>
        <begin position="22"/>
        <end position="39"/>
    </location>
</feature>
<dbReference type="InterPro" id="IPR000620">
    <property type="entry name" value="EamA_dom"/>
</dbReference>
<organism evidence="3 4">
    <name type="scientific">Consotaella salsifontis</name>
    <dbReference type="NCBI Taxonomy" id="1365950"/>
    <lineage>
        <taxon>Bacteria</taxon>
        <taxon>Pseudomonadati</taxon>
        <taxon>Pseudomonadota</taxon>
        <taxon>Alphaproteobacteria</taxon>
        <taxon>Hyphomicrobiales</taxon>
        <taxon>Aurantimonadaceae</taxon>
        <taxon>Consotaella</taxon>
    </lineage>
</organism>
<keyword evidence="1" id="KW-1133">Transmembrane helix</keyword>
<evidence type="ECO:0000313" key="4">
    <source>
        <dbReference type="Proteomes" id="UP000190135"/>
    </source>
</evidence>
<feature type="transmembrane region" description="Helical" evidence="1">
    <location>
        <begin position="195"/>
        <end position="213"/>
    </location>
</feature>
<feature type="transmembrane region" description="Helical" evidence="1">
    <location>
        <begin position="165"/>
        <end position="183"/>
    </location>
</feature>
<evidence type="ECO:0000259" key="2">
    <source>
        <dbReference type="Pfam" id="PF00892"/>
    </source>
</evidence>
<dbReference type="GO" id="GO:0016020">
    <property type="term" value="C:membrane"/>
    <property type="evidence" value="ECO:0007669"/>
    <property type="project" value="InterPro"/>
</dbReference>
<dbReference type="PANTHER" id="PTHR22911">
    <property type="entry name" value="ACYL-MALONYL CONDENSING ENZYME-RELATED"/>
    <property type="match status" value="1"/>
</dbReference>
<dbReference type="STRING" id="1365950.SAMN05428963_107183"/>
<dbReference type="PANTHER" id="PTHR22911:SF76">
    <property type="entry name" value="EAMA DOMAIN-CONTAINING PROTEIN"/>
    <property type="match status" value="1"/>
</dbReference>
<dbReference type="EMBL" id="FUXL01000007">
    <property type="protein sequence ID" value="SKA18331.1"/>
    <property type="molecule type" value="Genomic_DNA"/>
</dbReference>
<name>A0A1T4RRQ7_9HYPH</name>
<sequence length="283" mass="29932">MWSLLALLTARSGTVPPLQMNAMTFAVGTAVGLVALAWRRVPLTIFRQKPSVWLLGVGGLFGYHALYFAALRAAPAVEASLINYLWPLLIVLGSAALPGEKLRWYHGLGALLGLAGAILVIAGRGTIDFSPEHALGYAFALGAALFWSSYSLLSRRFGHVPSEVVAGFCLATSILSLFAHWTFEETVWPATSGEWLAILGLGLMPVGGAFYVWDYAVKHGDIQLVGAMAYGAPLLSTLLLIAAGESAMTSAIVIAALLVTAGACLAALPVFRRVLRRAKPAAE</sequence>
<evidence type="ECO:0000313" key="3">
    <source>
        <dbReference type="EMBL" id="SKA18331.1"/>
    </source>
</evidence>
<protein>
    <submittedName>
        <fullName evidence="3">Permease of the drug/metabolite transporter (DMT) superfamily</fullName>
    </submittedName>
</protein>